<evidence type="ECO:0000256" key="5">
    <source>
        <dbReference type="ARBA" id="ARBA00023274"/>
    </source>
</evidence>
<keyword evidence="4" id="KW-0496">Mitochondrion</keyword>
<accession>A0A9W5WUZ0</accession>
<comment type="caution">
    <text evidence="9">The sequence shown here is derived from an EMBL/GenBank/DDBJ whole genome shotgun (WGS) entry which is preliminary data.</text>
</comment>
<evidence type="ECO:0000256" key="8">
    <source>
        <dbReference type="SAM" id="MobiDB-lite"/>
    </source>
</evidence>
<dbReference type="Pfam" id="PF08561">
    <property type="entry name" value="Ribosomal_L37"/>
    <property type="match status" value="1"/>
</dbReference>
<dbReference type="PANTHER" id="PTHR28595">
    <property type="entry name" value="39S RIBOSOMAL PROTEIN L54, MITOCHONDRIAL"/>
    <property type="match status" value="1"/>
</dbReference>
<evidence type="ECO:0000256" key="6">
    <source>
        <dbReference type="ARBA" id="ARBA00033752"/>
    </source>
</evidence>
<evidence type="ECO:0000256" key="4">
    <source>
        <dbReference type="ARBA" id="ARBA00023128"/>
    </source>
</evidence>
<keyword evidence="3" id="KW-0689">Ribosomal protein</keyword>
<evidence type="ECO:0000256" key="3">
    <source>
        <dbReference type="ARBA" id="ARBA00022980"/>
    </source>
</evidence>
<evidence type="ECO:0000313" key="9">
    <source>
        <dbReference type="EMBL" id="GFE54403.1"/>
    </source>
</evidence>
<dbReference type="PANTHER" id="PTHR28595:SF1">
    <property type="entry name" value="LARGE RIBOSOMAL SUBUNIT PROTEIN ML54"/>
    <property type="match status" value="1"/>
</dbReference>
<comment type="subcellular location">
    <subcellularLocation>
        <location evidence="1">Mitochondrion</location>
    </subcellularLocation>
</comment>
<dbReference type="OrthoDB" id="422904at2759"/>
<keyword evidence="10" id="KW-1185">Reference proteome</keyword>
<dbReference type="AlphaFoldDB" id="A0A9W5WUZ0"/>
<evidence type="ECO:0000256" key="1">
    <source>
        <dbReference type="ARBA" id="ARBA00004173"/>
    </source>
</evidence>
<dbReference type="InterPro" id="IPR013870">
    <property type="entry name" value="Ribosomal_mL54"/>
</dbReference>
<name>A0A9W5WUZ0_BABOV</name>
<evidence type="ECO:0000256" key="2">
    <source>
        <dbReference type="ARBA" id="ARBA00022946"/>
    </source>
</evidence>
<comment type="similarity">
    <text evidence="6">Belongs to the mitochondrion-specific ribosomal protein mL54 family.</text>
</comment>
<feature type="region of interest" description="Disordered" evidence="8">
    <location>
        <begin position="448"/>
        <end position="472"/>
    </location>
</feature>
<gene>
    <name evidence="9" type="ORF">BaOVIS_018070</name>
</gene>
<dbReference type="Proteomes" id="UP001057455">
    <property type="component" value="Unassembled WGS sequence"/>
</dbReference>
<keyword evidence="2" id="KW-0809">Transit peptide</keyword>
<protein>
    <recommendedName>
        <fullName evidence="7">Large ribosomal subunit protein mL54</fullName>
    </recommendedName>
</protein>
<organism evidence="9 10">
    <name type="scientific">Babesia ovis</name>
    <dbReference type="NCBI Taxonomy" id="5869"/>
    <lineage>
        <taxon>Eukaryota</taxon>
        <taxon>Sar</taxon>
        <taxon>Alveolata</taxon>
        <taxon>Apicomplexa</taxon>
        <taxon>Aconoidasida</taxon>
        <taxon>Piroplasmida</taxon>
        <taxon>Babesiidae</taxon>
        <taxon>Babesia</taxon>
    </lineage>
</organism>
<sequence>MSTPEDDHIAVSRTPTTARRAISHRVVDISDDNVDVSTQVLSQKEFLESKKTRFMAKEDFNNLKPHEIREHMNATTRPVDLEAKYGRKRARKMIKRHELKQHGKIDWNPRDKVADAGIKELDSDDIDINRRPRVEKFHFLNKSIYDMTEDEFYRSFFRDRDRRIDGMENKLQHLQTEILKEEQSSLSAAPRTRIAPRAYWFKPNYVSPTPEEVSGLNSLNLRFVMMNEARKAISTNEIDHALWDAFLMRVNSISANIVSKVQLVPNDHIKLLIDHIHRRKAEMKPKHYVFLFQALGRLRLRDQRLYDDLYEMVLCWSVLRNNFLVKAANALAKLGVCDSLLIQPLRQVLSKRLDLFSATDCLRLKAITVFDLFDDEMITLFLSKCEYHKKHFRHYSRNLELVELHLRLLRTQLYDKLDDATKQFLIDIRQQTLSKKLVDDNGTVTPMDTDKVEHLSDPHETVSGPLHSESVDGGQSKPIFHCTYHEDISRVLTHMGVYHRNYMVAGPFVLDIYEPRSNTVIEINTEYQYYHGTTHLTATATRVLHSSALCLAPKQKGKKDAGASQRVTAAQTDNPCDEHLFNIYAEIPEDHTMLPDEAYPKWLWDLDKPDKTYGELMKMFVYGHDIETTRMSDYKRFRRLHNRALIKLNNLRLQKQRKFQIKGSLWDN</sequence>
<dbReference type="GO" id="GO:0003735">
    <property type="term" value="F:structural constituent of ribosome"/>
    <property type="evidence" value="ECO:0007669"/>
    <property type="project" value="TreeGrafter"/>
</dbReference>
<evidence type="ECO:0000313" key="10">
    <source>
        <dbReference type="Proteomes" id="UP001057455"/>
    </source>
</evidence>
<evidence type="ECO:0000256" key="7">
    <source>
        <dbReference type="ARBA" id="ARBA00035179"/>
    </source>
</evidence>
<feature type="compositionally biased region" description="Basic and acidic residues" evidence="8">
    <location>
        <begin position="448"/>
        <end position="460"/>
    </location>
</feature>
<reference evidence="9" key="1">
    <citation type="submission" date="2019-12" db="EMBL/GenBank/DDBJ databases">
        <title>Genome sequence of Babesia ovis.</title>
        <authorList>
            <person name="Yamagishi J."/>
            <person name="Sevinc F."/>
            <person name="Xuan X."/>
        </authorList>
    </citation>
    <scope>NUCLEOTIDE SEQUENCE</scope>
    <source>
        <strain evidence="9">Selcuk</strain>
    </source>
</reference>
<keyword evidence="5" id="KW-0687">Ribonucleoprotein</keyword>
<dbReference type="EMBL" id="BLIY01000016">
    <property type="protein sequence ID" value="GFE54403.1"/>
    <property type="molecule type" value="Genomic_DNA"/>
</dbReference>
<proteinExistence type="inferred from homology"/>
<dbReference type="GO" id="GO:0005762">
    <property type="term" value="C:mitochondrial large ribosomal subunit"/>
    <property type="evidence" value="ECO:0007669"/>
    <property type="project" value="TreeGrafter"/>
</dbReference>